<dbReference type="PROSITE" id="PS50076">
    <property type="entry name" value="DNAJ_2"/>
    <property type="match status" value="1"/>
</dbReference>
<dbReference type="PANTHER" id="PTHR30015:SF6">
    <property type="entry name" value="SLL1429 PROTEIN"/>
    <property type="match status" value="1"/>
</dbReference>
<feature type="compositionally biased region" description="Pro residues" evidence="1">
    <location>
        <begin position="144"/>
        <end position="155"/>
    </location>
</feature>
<dbReference type="Proteomes" id="UP000437736">
    <property type="component" value="Unassembled WGS sequence"/>
</dbReference>
<dbReference type="CDD" id="cd06257">
    <property type="entry name" value="DnaJ"/>
    <property type="match status" value="1"/>
</dbReference>
<dbReference type="InterPro" id="IPR036869">
    <property type="entry name" value="J_dom_sf"/>
</dbReference>
<evidence type="ECO:0000256" key="1">
    <source>
        <dbReference type="SAM" id="MobiDB-lite"/>
    </source>
</evidence>
<keyword evidence="2" id="KW-0472">Membrane</keyword>
<dbReference type="Pfam" id="PF04471">
    <property type="entry name" value="Mrr_cat"/>
    <property type="match status" value="1"/>
</dbReference>
<dbReference type="PROSITE" id="PS00636">
    <property type="entry name" value="DNAJ_1"/>
    <property type="match status" value="1"/>
</dbReference>
<dbReference type="EMBL" id="WJHE01000365">
    <property type="protein sequence ID" value="MST32703.1"/>
    <property type="molecule type" value="Genomic_DNA"/>
</dbReference>
<evidence type="ECO:0000256" key="2">
    <source>
        <dbReference type="SAM" id="Phobius"/>
    </source>
</evidence>
<comment type="caution">
    <text evidence="4">The sequence shown here is derived from an EMBL/GenBank/DDBJ whole genome shotgun (WGS) entry which is preliminary data.</text>
</comment>
<accession>A0ABW9QSL4</accession>
<keyword evidence="2" id="KW-0812">Transmembrane</keyword>
<name>A0ABW9QSL4_9ACTN</name>
<feature type="region of interest" description="Disordered" evidence="1">
    <location>
        <begin position="63"/>
        <end position="159"/>
    </location>
</feature>
<feature type="transmembrane region" description="Helical" evidence="2">
    <location>
        <begin position="350"/>
        <end position="372"/>
    </location>
</feature>
<evidence type="ECO:0000259" key="3">
    <source>
        <dbReference type="PROSITE" id="PS50076"/>
    </source>
</evidence>
<dbReference type="Gene3D" id="3.40.1350.10">
    <property type="match status" value="1"/>
</dbReference>
<dbReference type="SMART" id="SM00271">
    <property type="entry name" value="DnaJ"/>
    <property type="match status" value="1"/>
</dbReference>
<dbReference type="Gene3D" id="1.10.287.110">
    <property type="entry name" value="DnaJ domain"/>
    <property type="match status" value="1"/>
</dbReference>
<feature type="domain" description="J" evidence="3">
    <location>
        <begin position="8"/>
        <end position="69"/>
    </location>
</feature>
<dbReference type="PRINTS" id="PR00625">
    <property type="entry name" value="JDOMAIN"/>
</dbReference>
<dbReference type="SUPFAM" id="SSF52980">
    <property type="entry name" value="Restriction endonuclease-like"/>
    <property type="match status" value="1"/>
</dbReference>
<feature type="compositionally biased region" description="Pro residues" evidence="1">
    <location>
        <begin position="93"/>
        <end position="129"/>
    </location>
</feature>
<gene>
    <name evidence="4" type="ORF">GHK86_08210</name>
</gene>
<sequence length="380" mass="40057">MARASTDSHYEVLGVSPSADAAEIEAAYRRLLKVTHPDAGGSAALFRRVQDAYQTLINPARRASYDRDLRGPRREPQGDDGAAGAPGWVRTDTPPPPPPPGSSGPPPGPGSAPPPPPPPGPGRPPPGPDPGWSSPGNRRGPHMASPPSPPPPQPGPSAHAPVWLAARPWILPLGAGLLLSGLPALRGLAVLLVVVGFLAALGSRRVERAVEMGRAGIGQIDQMDGTTFEHYLEELLRTHGYKVKHLGRVGDFGADLLVEREGRRSVVQAKRYASNVGIDAVREAATARQHYGADGAIVITNSAFTRAATELARTNHVELWGRPRLLQLASSVSAVPVPTGPALLGRQLLAGAWVLAKVLGFFALVSLSAGGAPRRRRRRR</sequence>
<dbReference type="InterPro" id="IPR007560">
    <property type="entry name" value="Restrct_endonuc_IV_Mrr"/>
</dbReference>
<evidence type="ECO:0000313" key="4">
    <source>
        <dbReference type="EMBL" id="MST32703.1"/>
    </source>
</evidence>
<keyword evidence="2" id="KW-1133">Transmembrane helix</keyword>
<dbReference type="InterPro" id="IPR011335">
    <property type="entry name" value="Restrct_endonuc-II-like"/>
</dbReference>
<dbReference type="Pfam" id="PF00226">
    <property type="entry name" value="DnaJ"/>
    <property type="match status" value="1"/>
</dbReference>
<dbReference type="InterPro" id="IPR011856">
    <property type="entry name" value="tRNA_endonuc-like_dom_sf"/>
</dbReference>
<dbReference type="InterPro" id="IPR052906">
    <property type="entry name" value="Type_IV_Methyl-Rstrct_Enzyme"/>
</dbReference>
<organism evidence="4 5">
    <name type="scientific">Acidiferrimicrobium australe</name>
    <dbReference type="NCBI Taxonomy" id="2664430"/>
    <lineage>
        <taxon>Bacteria</taxon>
        <taxon>Bacillati</taxon>
        <taxon>Actinomycetota</taxon>
        <taxon>Acidimicrobiia</taxon>
        <taxon>Acidimicrobiales</taxon>
        <taxon>Acidimicrobiaceae</taxon>
        <taxon>Acidiferrimicrobium</taxon>
    </lineage>
</organism>
<proteinExistence type="predicted"/>
<dbReference type="SUPFAM" id="SSF46565">
    <property type="entry name" value="Chaperone J-domain"/>
    <property type="match status" value="1"/>
</dbReference>
<protein>
    <submittedName>
        <fullName evidence="4">DnaJ domain-containing protein</fullName>
    </submittedName>
</protein>
<feature type="compositionally biased region" description="Basic and acidic residues" evidence="1">
    <location>
        <begin position="63"/>
        <end position="77"/>
    </location>
</feature>
<keyword evidence="5" id="KW-1185">Reference proteome</keyword>
<dbReference type="PANTHER" id="PTHR30015">
    <property type="entry name" value="MRR RESTRICTION SYSTEM PROTEIN"/>
    <property type="match status" value="1"/>
</dbReference>
<dbReference type="InterPro" id="IPR018253">
    <property type="entry name" value="DnaJ_domain_CS"/>
</dbReference>
<reference evidence="4 5" key="1">
    <citation type="submission" date="2019-11" db="EMBL/GenBank/DDBJ databases">
        <title>Acidiferrimicrobium australis gen. nov., sp. nov., an acidophilic and obligately heterotrophic, member of the Actinobacteria that catalyses dissimilatory oxido- reduction of iron isolated from metal-rich acidic water in Chile.</title>
        <authorList>
            <person name="Gonzalez D."/>
            <person name="Huber K."/>
            <person name="Hedrich S."/>
            <person name="Rojas-Villalobos C."/>
            <person name="Quatrini R."/>
            <person name="Dinamarca M.A."/>
            <person name="Schwarz A."/>
            <person name="Canales C."/>
            <person name="Nancucheo I."/>
        </authorList>
    </citation>
    <scope>NUCLEOTIDE SEQUENCE [LARGE SCALE GENOMIC DNA]</scope>
    <source>
        <strain evidence="4 5">USS-CCA1</strain>
    </source>
</reference>
<evidence type="ECO:0000313" key="5">
    <source>
        <dbReference type="Proteomes" id="UP000437736"/>
    </source>
</evidence>
<dbReference type="InterPro" id="IPR001623">
    <property type="entry name" value="DnaJ_domain"/>
</dbReference>